<dbReference type="EMBL" id="FNEI01000002">
    <property type="protein sequence ID" value="SDI37598.1"/>
    <property type="molecule type" value="Genomic_DNA"/>
</dbReference>
<dbReference type="Proteomes" id="UP000182130">
    <property type="component" value="Unassembled WGS sequence"/>
</dbReference>
<feature type="domain" description="NAD-dependent epimerase/dehydratase" evidence="1">
    <location>
        <begin position="3"/>
        <end position="215"/>
    </location>
</feature>
<keyword evidence="3" id="KW-1185">Reference proteome</keyword>
<reference evidence="3" key="1">
    <citation type="submission" date="2016-10" db="EMBL/GenBank/DDBJ databases">
        <authorList>
            <person name="Varghese N."/>
            <person name="Submissions S."/>
        </authorList>
    </citation>
    <scope>NUCLEOTIDE SEQUENCE [LARGE SCALE GENOMIC DNA]</scope>
    <source>
        <strain evidence="3">CGMCC 1.10783</strain>
    </source>
</reference>
<dbReference type="InterPro" id="IPR036291">
    <property type="entry name" value="NAD(P)-bd_dom_sf"/>
</dbReference>
<evidence type="ECO:0000313" key="2">
    <source>
        <dbReference type="EMBL" id="SDI37598.1"/>
    </source>
</evidence>
<proteinExistence type="predicted"/>
<organism evidence="2 3">
    <name type="scientific">Arthrobacter cupressi</name>
    <dbReference type="NCBI Taxonomy" id="1045773"/>
    <lineage>
        <taxon>Bacteria</taxon>
        <taxon>Bacillati</taxon>
        <taxon>Actinomycetota</taxon>
        <taxon>Actinomycetes</taxon>
        <taxon>Micrococcales</taxon>
        <taxon>Micrococcaceae</taxon>
        <taxon>Arthrobacter</taxon>
    </lineage>
</organism>
<dbReference type="SUPFAM" id="SSF51735">
    <property type="entry name" value="NAD(P)-binding Rossmann-fold domains"/>
    <property type="match status" value="1"/>
</dbReference>
<evidence type="ECO:0000313" key="3">
    <source>
        <dbReference type="Proteomes" id="UP000182130"/>
    </source>
</evidence>
<dbReference type="PANTHER" id="PTHR43103">
    <property type="entry name" value="NUCLEOSIDE-DIPHOSPHATE-SUGAR EPIMERASE"/>
    <property type="match status" value="1"/>
</dbReference>
<dbReference type="PANTHER" id="PTHR43103:SF6">
    <property type="entry name" value="PUTATIVE-RELATED"/>
    <property type="match status" value="1"/>
</dbReference>
<sequence>MRIAVTGGSGKLGRNVVRGLKKDGHEVLNLDREGRKGPGYVNVDLRNYGQVLDAILGLDDRHSGFDAVVHLAAIPAPGLAPDAATFENNMLSTYNVFQAARRAGIKKIVYASSETVLGLPFDIAPPYIPVDEEYPARPESTYSLVKHLEEQMAIQFTRWDPELSIVALRFSNVMDPEDYEAFRSFDADARLRKWNLWGYIDARDGAQVVARALENGQPGFEAFIIAASDTVMERSSAELAAEVFPGVEVVKELDRHETLLSIDKARRLLGYEPEHSWRDYHSNRTTPTED</sequence>
<evidence type="ECO:0000259" key="1">
    <source>
        <dbReference type="Pfam" id="PF01370"/>
    </source>
</evidence>
<name>A0A1G8K2F5_9MICC</name>
<dbReference type="Gene3D" id="3.40.50.720">
    <property type="entry name" value="NAD(P)-binding Rossmann-like Domain"/>
    <property type="match status" value="1"/>
</dbReference>
<dbReference type="STRING" id="1045773.SAMN05216555_102110"/>
<dbReference type="InterPro" id="IPR001509">
    <property type="entry name" value="Epimerase_deHydtase"/>
</dbReference>
<dbReference type="RefSeq" id="WP_074586784.1">
    <property type="nucleotide sequence ID" value="NZ_FNEI01000002.1"/>
</dbReference>
<dbReference type="AlphaFoldDB" id="A0A1G8K2F5"/>
<accession>A0A1G8K2F5</accession>
<dbReference type="Pfam" id="PF01370">
    <property type="entry name" value="Epimerase"/>
    <property type="match status" value="1"/>
</dbReference>
<gene>
    <name evidence="2" type="ORF">SAMN05216555_102110</name>
</gene>
<protein>
    <submittedName>
        <fullName evidence="2">Nucleoside-diphosphate-sugar epimerase</fullName>
    </submittedName>
</protein>
<dbReference type="OrthoDB" id="9795501at2"/>